<dbReference type="Proteomes" id="UP000271573">
    <property type="component" value="Chromosome"/>
</dbReference>
<protein>
    <submittedName>
        <fullName evidence="1">Uncharacterized protein</fullName>
    </submittedName>
</protein>
<gene>
    <name evidence="1" type="ORF">Back2_00550</name>
</gene>
<name>A0A3G9IWY4_9ACTN</name>
<dbReference type="KEGG" id="nbe:Back2_00550"/>
<evidence type="ECO:0000313" key="2">
    <source>
        <dbReference type="Proteomes" id="UP000271573"/>
    </source>
</evidence>
<reference evidence="1 2" key="1">
    <citation type="submission" date="2018-11" db="EMBL/GenBank/DDBJ databases">
        <title>Complete genome sequence of Nocardioides baekrokdamisoli strain KCTC 39748.</title>
        <authorList>
            <person name="Kang S.W."/>
            <person name="Lee K.C."/>
            <person name="Kim K.K."/>
            <person name="Kim J.S."/>
            <person name="Kim D.S."/>
            <person name="Ko S.H."/>
            <person name="Yang S.H."/>
            <person name="Shin Y.K."/>
            <person name="Lee J.S."/>
        </authorList>
    </citation>
    <scope>NUCLEOTIDE SEQUENCE [LARGE SCALE GENOMIC DNA]</scope>
    <source>
        <strain evidence="1 2">KCTC 39748</strain>
    </source>
</reference>
<organism evidence="1 2">
    <name type="scientific">Nocardioides baekrokdamisoli</name>
    <dbReference type="NCBI Taxonomy" id="1804624"/>
    <lineage>
        <taxon>Bacteria</taxon>
        <taxon>Bacillati</taxon>
        <taxon>Actinomycetota</taxon>
        <taxon>Actinomycetes</taxon>
        <taxon>Propionibacteriales</taxon>
        <taxon>Nocardioidaceae</taxon>
        <taxon>Nocardioides</taxon>
    </lineage>
</organism>
<proteinExistence type="predicted"/>
<dbReference type="EMBL" id="AP019307">
    <property type="protein sequence ID" value="BBH15768.1"/>
    <property type="molecule type" value="Genomic_DNA"/>
</dbReference>
<dbReference type="AlphaFoldDB" id="A0A3G9IWY4"/>
<evidence type="ECO:0000313" key="1">
    <source>
        <dbReference type="EMBL" id="BBH15768.1"/>
    </source>
</evidence>
<dbReference type="RefSeq" id="WP_125565660.1">
    <property type="nucleotide sequence ID" value="NZ_AP019307.1"/>
</dbReference>
<keyword evidence="2" id="KW-1185">Reference proteome</keyword>
<sequence>MTNQEITNVSTSECPGWCNAHAPGLDSKEPYLHIRSWPSGVVVSEYWEQCELDRWAMTERGIQIEGLHRDRGPLDRSRAADVSHDLLEAIELLDSIGGFYALGDAG</sequence>
<accession>A0A3G9IWY4</accession>